<dbReference type="Proteomes" id="UP000332933">
    <property type="component" value="Unassembled WGS sequence"/>
</dbReference>
<dbReference type="PANTHER" id="PTHR31485:SF7">
    <property type="entry name" value="PEPTIDYL SERINE ALPHA-GALACTOSYLTRANSFERASE"/>
    <property type="match status" value="1"/>
</dbReference>
<protein>
    <submittedName>
        <fullName evidence="3">Aste57867_13136 protein</fullName>
    </submittedName>
</protein>
<feature type="transmembrane region" description="Helical" evidence="1">
    <location>
        <begin position="12"/>
        <end position="30"/>
    </location>
</feature>
<evidence type="ECO:0000313" key="2">
    <source>
        <dbReference type="EMBL" id="KAF0696098.1"/>
    </source>
</evidence>
<name>A0A485KY84_9STRA</name>
<dbReference type="OrthoDB" id="2015991at2759"/>
<reference evidence="3 4" key="1">
    <citation type="submission" date="2019-03" db="EMBL/GenBank/DDBJ databases">
        <authorList>
            <person name="Gaulin E."/>
            <person name="Dumas B."/>
        </authorList>
    </citation>
    <scope>NUCLEOTIDE SEQUENCE [LARGE SCALE GENOMIC DNA]</scope>
    <source>
        <strain evidence="3">CBS 568.67</strain>
    </source>
</reference>
<evidence type="ECO:0000313" key="3">
    <source>
        <dbReference type="EMBL" id="VFT89978.1"/>
    </source>
</evidence>
<sequence length="449" mass="49064">MVSTHGARPPLWLLAAMACMCALGFLALNYENSFVLHAPTALRHVPMAATATTSAPLTVLVEKIVVQETIVEKIKIIHDEVPSAGHGFSARDGDNTTVHIVYVTRCVEPNRQLFSATLQLSASRAAHYGPMTEVISGCSQDQVAEIARLPTFYTDYHVHFAPAFPAAVQPFGLRHFLQEADRAAAVRGNMPIALVPLDFVFFLPLRVNTGINLTRFSRQGPIVVSDTVTDGAALAQDLPRHDTDTSEFGGGLPYILTKHDALRVIDDVCDDAAAASVIDDMGAYGRAAANHGVRHTLLTHLAPPIPESNWTWLVGDNDASMANPCDETSLDVVLPRHPPIALHYNQPYETTTDKRWRFDQALLPEDILACDAMMLRGPPPTLWTDVQGSDPALRQSVWAACTMGKITNHVLLAVKERQCPLGFNTFQGMFMDEGRKRESALATKKDANM</sequence>
<keyword evidence="1" id="KW-0472">Membrane</keyword>
<gene>
    <name evidence="3" type="primary">Aste57867_13136</name>
    <name evidence="2" type="ORF">As57867_013087</name>
    <name evidence="3" type="ORF">ASTE57867_13136</name>
</gene>
<proteinExistence type="predicted"/>
<evidence type="ECO:0000313" key="4">
    <source>
        <dbReference type="Proteomes" id="UP000332933"/>
    </source>
</evidence>
<keyword evidence="1" id="KW-0812">Transmembrane</keyword>
<dbReference type="InterPro" id="IPR044845">
    <property type="entry name" value="HPAT/SRGT1-like"/>
</dbReference>
<dbReference type="GO" id="GO:0016757">
    <property type="term" value="F:glycosyltransferase activity"/>
    <property type="evidence" value="ECO:0007669"/>
    <property type="project" value="InterPro"/>
</dbReference>
<organism evidence="3 4">
    <name type="scientific">Aphanomyces stellatus</name>
    <dbReference type="NCBI Taxonomy" id="120398"/>
    <lineage>
        <taxon>Eukaryota</taxon>
        <taxon>Sar</taxon>
        <taxon>Stramenopiles</taxon>
        <taxon>Oomycota</taxon>
        <taxon>Saprolegniomycetes</taxon>
        <taxon>Saprolegniales</taxon>
        <taxon>Verrucalvaceae</taxon>
        <taxon>Aphanomyces</taxon>
    </lineage>
</organism>
<keyword evidence="1" id="KW-1133">Transmembrane helix</keyword>
<dbReference type="EMBL" id="CAADRA010005454">
    <property type="protein sequence ID" value="VFT89978.1"/>
    <property type="molecule type" value="Genomic_DNA"/>
</dbReference>
<accession>A0A485KY84</accession>
<dbReference type="EMBL" id="VJMH01005433">
    <property type="protein sequence ID" value="KAF0696098.1"/>
    <property type="molecule type" value="Genomic_DNA"/>
</dbReference>
<evidence type="ECO:0000256" key="1">
    <source>
        <dbReference type="SAM" id="Phobius"/>
    </source>
</evidence>
<dbReference type="AlphaFoldDB" id="A0A485KY84"/>
<keyword evidence="4" id="KW-1185">Reference proteome</keyword>
<dbReference type="PANTHER" id="PTHR31485">
    <property type="entry name" value="PEPTIDYL SERINE ALPHA-GALACTOSYLTRANSFERASE"/>
    <property type="match status" value="1"/>
</dbReference>
<reference evidence="2" key="2">
    <citation type="submission" date="2019-06" db="EMBL/GenBank/DDBJ databases">
        <title>Genomics analysis of Aphanomyces spp. identifies a new class of oomycete effector associated with host adaptation.</title>
        <authorList>
            <person name="Gaulin E."/>
        </authorList>
    </citation>
    <scope>NUCLEOTIDE SEQUENCE</scope>
    <source>
        <strain evidence="2">CBS 578.67</strain>
    </source>
</reference>